<feature type="transmembrane region" description="Helical" evidence="1">
    <location>
        <begin position="286"/>
        <end position="305"/>
    </location>
</feature>
<keyword evidence="1" id="KW-0812">Transmembrane</keyword>
<accession>A0A4S1WEB1</accession>
<evidence type="ECO:0000313" key="2">
    <source>
        <dbReference type="EMBL" id="TGX41364.1"/>
    </source>
</evidence>
<protein>
    <submittedName>
        <fullName evidence="2">Uncharacterized protein</fullName>
    </submittedName>
</protein>
<name>A0A4S1WEB1_9SPHN</name>
<dbReference type="Proteomes" id="UP000309848">
    <property type="component" value="Unassembled WGS sequence"/>
</dbReference>
<keyword evidence="1" id="KW-0472">Membrane</keyword>
<organism evidence="2 3">
    <name type="scientific">Sphingomonas naasensis</name>
    <dbReference type="NCBI Taxonomy" id="1344951"/>
    <lineage>
        <taxon>Bacteria</taxon>
        <taxon>Pseudomonadati</taxon>
        <taxon>Pseudomonadota</taxon>
        <taxon>Alphaproteobacteria</taxon>
        <taxon>Sphingomonadales</taxon>
        <taxon>Sphingomonadaceae</taxon>
        <taxon>Sphingomonas</taxon>
    </lineage>
</organism>
<evidence type="ECO:0000256" key="1">
    <source>
        <dbReference type="SAM" id="Phobius"/>
    </source>
</evidence>
<sequence length="324" mass="35930">MDLIERYLASVRQNLPADKADDIIAELHDELATRQEMREDRLGRPLRRDELAALLKEFGHPLVIASRYRSQQYLIGPDIFPFYLFALRVVLTIGALSFVSIGMVATLLGNRSIVHMVTGITSDLWGFFFTAIAVVTLAFALFERFGGPVEQLVRWTPEQLPAPLARRKGQWEAAFEVGCGIAFLLWWTGAVPFPAIAATTALRIEPAPVWGHYYLPILVLASAQLVANLVKWLLPRLWRFQSLLTVAISVATIAMAAGLYKAGAWVTVIAADKGEDLARLTQSLNLSIRITLIVMMVVLAFQALGELWKLARGDRAATAYADAR</sequence>
<feature type="transmembrane region" description="Helical" evidence="1">
    <location>
        <begin position="124"/>
        <end position="142"/>
    </location>
</feature>
<dbReference type="AlphaFoldDB" id="A0A4S1WEB1"/>
<proteinExistence type="predicted"/>
<dbReference type="EMBL" id="SRXU01000005">
    <property type="protein sequence ID" value="TGX41364.1"/>
    <property type="molecule type" value="Genomic_DNA"/>
</dbReference>
<feature type="transmembrane region" description="Helical" evidence="1">
    <location>
        <begin position="79"/>
        <end position="104"/>
    </location>
</feature>
<feature type="transmembrane region" description="Helical" evidence="1">
    <location>
        <begin position="213"/>
        <end position="234"/>
    </location>
</feature>
<keyword evidence="3" id="KW-1185">Reference proteome</keyword>
<gene>
    <name evidence="2" type="ORF">E5A74_12035</name>
</gene>
<keyword evidence="1" id="KW-1133">Transmembrane helix</keyword>
<comment type="caution">
    <text evidence="2">The sequence shown here is derived from an EMBL/GenBank/DDBJ whole genome shotgun (WGS) entry which is preliminary data.</text>
</comment>
<feature type="transmembrane region" description="Helical" evidence="1">
    <location>
        <begin position="173"/>
        <end position="193"/>
    </location>
</feature>
<feature type="transmembrane region" description="Helical" evidence="1">
    <location>
        <begin position="246"/>
        <end position="266"/>
    </location>
</feature>
<reference evidence="2 3" key="1">
    <citation type="submission" date="2019-04" db="EMBL/GenBank/DDBJ databases">
        <title>Sphingomonas psychrotolerans sp. nov., isolated from soil in the Tianshan Mountains, Xinjiang, China.</title>
        <authorList>
            <person name="Luo Y."/>
            <person name="Sheng H."/>
        </authorList>
    </citation>
    <scope>NUCLEOTIDE SEQUENCE [LARGE SCALE GENOMIC DNA]</scope>
    <source>
        <strain evidence="2 3">KIS18-15</strain>
    </source>
</reference>
<evidence type="ECO:0000313" key="3">
    <source>
        <dbReference type="Proteomes" id="UP000309848"/>
    </source>
</evidence>
<dbReference type="OrthoDB" id="116789at2"/>
<dbReference type="RefSeq" id="WP_135985246.1">
    <property type="nucleotide sequence ID" value="NZ_JAASQM010000003.1"/>
</dbReference>